<dbReference type="Gene3D" id="3.30.70.1060">
    <property type="entry name" value="Dimeric alpha+beta barrel"/>
    <property type="match status" value="1"/>
</dbReference>
<comment type="caution">
    <text evidence="4">The sequence shown here is derived from an EMBL/GenBank/DDBJ whole genome shotgun (WGS) entry which is preliminary data.</text>
</comment>
<dbReference type="InterPro" id="IPR011008">
    <property type="entry name" value="Dimeric_a/b-barrel"/>
</dbReference>
<evidence type="ECO:0000313" key="5">
    <source>
        <dbReference type="Proteomes" id="UP000070255"/>
    </source>
</evidence>
<feature type="region of interest" description="Disordered" evidence="2">
    <location>
        <begin position="120"/>
        <end position="145"/>
    </location>
</feature>
<dbReference type="InterPro" id="IPR005545">
    <property type="entry name" value="YCII"/>
</dbReference>
<protein>
    <submittedName>
        <fullName evidence="4">Dehydrogenase</fullName>
    </submittedName>
</protein>
<evidence type="ECO:0000256" key="1">
    <source>
        <dbReference type="ARBA" id="ARBA00007689"/>
    </source>
</evidence>
<evidence type="ECO:0000313" key="4">
    <source>
        <dbReference type="EMBL" id="KWZ38081.1"/>
    </source>
</evidence>
<dbReference type="PANTHER" id="PTHR35174">
    <property type="entry name" value="BLL7171 PROTEIN-RELATED"/>
    <property type="match status" value="1"/>
</dbReference>
<accession>A0ABR5T4B9</accession>
<organism evidence="4 5">
    <name type="scientific">Burkholderia savannae</name>
    <dbReference type="NCBI Taxonomy" id="1637837"/>
    <lineage>
        <taxon>Bacteria</taxon>
        <taxon>Pseudomonadati</taxon>
        <taxon>Pseudomonadota</taxon>
        <taxon>Betaproteobacteria</taxon>
        <taxon>Burkholderiales</taxon>
        <taxon>Burkholderiaceae</taxon>
        <taxon>Burkholderia</taxon>
        <taxon>pseudomallei group</taxon>
    </lineage>
</organism>
<comment type="similarity">
    <text evidence="1">Belongs to the YciI family.</text>
</comment>
<dbReference type="PANTHER" id="PTHR35174:SF4">
    <property type="entry name" value="BLL7163 PROTEIN"/>
    <property type="match status" value="1"/>
</dbReference>
<evidence type="ECO:0000256" key="2">
    <source>
        <dbReference type="SAM" id="MobiDB-lite"/>
    </source>
</evidence>
<feature type="domain" description="YCII-related" evidence="3">
    <location>
        <begin position="1"/>
        <end position="112"/>
    </location>
</feature>
<dbReference type="SUPFAM" id="SSF54909">
    <property type="entry name" value="Dimeric alpha+beta barrel"/>
    <property type="match status" value="1"/>
</dbReference>
<sequence length="145" mass="16172">MRVMVIVKATNESEAGKMPGTELLEAMGKFNEDLVKAGVMLAGEGLHPSAKGKRVRFSGSARTVIDGPFAETKELVAGFWLWKVASMDEALEWVKRCPNPMEGDSEIEIRPLFDMDDFGAEMTPELREREERLRDEIDARGKGAR</sequence>
<reference evidence="4 5" key="1">
    <citation type="submission" date="2015-11" db="EMBL/GenBank/DDBJ databases">
        <authorList>
            <person name="Sahl J."/>
            <person name="Wagner D."/>
            <person name="Keim P."/>
        </authorList>
    </citation>
    <scope>NUCLEOTIDE SEQUENCE [LARGE SCALE GENOMIC DNA]</scope>
    <source>
        <strain evidence="4 5">BDU18</strain>
    </source>
</reference>
<gene>
    <name evidence="4" type="ORF">WS72_24630</name>
</gene>
<proteinExistence type="inferred from homology"/>
<keyword evidence="5" id="KW-1185">Reference proteome</keyword>
<evidence type="ECO:0000259" key="3">
    <source>
        <dbReference type="Pfam" id="PF03795"/>
    </source>
</evidence>
<dbReference type="Proteomes" id="UP000070255">
    <property type="component" value="Unassembled WGS sequence"/>
</dbReference>
<dbReference type="Pfam" id="PF03795">
    <property type="entry name" value="YCII"/>
    <property type="match status" value="1"/>
</dbReference>
<feature type="compositionally biased region" description="Basic and acidic residues" evidence="2">
    <location>
        <begin position="124"/>
        <end position="145"/>
    </location>
</feature>
<name>A0ABR5T4B9_9BURK</name>
<dbReference type="EMBL" id="LNJQ01000004">
    <property type="protein sequence ID" value="KWZ38081.1"/>
    <property type="molecule type" value="Genomic_DNA"/>
</dbReference>
<dbReference type="RefSeq" id="WP_059580381.1">
    <property type="nucleotide sequence ID" value="NZ_CP013418.1"/>
</dbReference>